<comment type="caution">
    <text evidence="1">The sequence shown here is derived from an EMBL/GenBank/DDBJ whole genome shotgun (WGS) entry which is preliminary data.</text>
</comment>
<evidence type="ECO:0000313" key="1">
    <source>
        <dbReference type="EMBL" id="KAK2947850.1"/>
    </source>
</evidence>
<organism evidence="1 2">
    <name type="scientific">Blattamonas nauphoetae</name>
    <dbReference type="NCBI Taxonomy" id="2049346"/>
    <lineage>
        <taxon>Eukaryota</taxon>
        <taxon>Metamonada</taxon>
        <taxon>Preaxostyla</taxon>
        <taxon>Oxymonadida</taxon>
        <taxon>Blattamonas</taxon>
    </lineage>
</organism>
<reference evidence="1 2" key="1">
    <citation type="journal article" date="2022" name="bioRxiv">
        <title>Genomics of Preaxostyla Flagellates Illuminates Evolutionary Transitions and the Path Towards Mitochondrial Loss.</title>
        <authorList>
            <person name="Novak L.V.F."/>
            <person name="Treitli S.C."/>
            <person name="Pyrih J."/>
            <person name="Halakuc P."/>
            <person name="Pipaliya S.V."/>
            <person name="Vacek V."/>
            <person name="Brzon O."/>
            <person name="Soukal P."/>
            <person name="Eme L."/>
            <person name="Dacks J.B."/>
            <person name="Karnkowska A."/>
            <person name="Elias M."/>
            <person name="Hampl V."/>
        </authorList>
    </citation>
    <scope>NUCLEOTIDE SEQUENCE [LARGE SCALE GENOMIC DNA]</scope>
    <source>
        <strain evidence="1">NAU3</strain>
        <tissue evidence="1">Gut</tissue>
    </source>
</reference>
<dbReference type="EMBL" id="JARBJD010000190">
    <property type="protein sequence ID" value="KAK2947850.1"/>
    <property type="molecule type" value="Genomic_DNA"/>
</dbReference>
<name>A0ABQ9X9H4_9EUKA</name>
<dbReference type="SUPFAM" id="SSF48371">
    <property type="entry name" value="ARM repeat"/>
    <property type="match status" value="1"/>
</dbReference>
<dbReference type="InterPro" id="IPR016024">
    <property type="entry name" value="ARM-type_fold"/>
</dbReference>
<dbReference type="Proteomes" id="UP001281761">
    <property type="component" value="Unassembled WGS sequence"/>
</dbReference>
<protein>
    <submittedName>
        <fullName evidence="1">Uncharacterized protein</fullName>
    </submittedName>
</protein>
<proteinExistence type="predicted"/>
<gene>
    <name evidence="1" type="ORF">BLNAU_17270</name>
</gene>
<sequence length="357" mass="39770">MTTLDVKQSSSTDSSCPAISSPCFSHSPDCSPFLNWNEGELKSDGEVAAVFRSLVATLKLQPAFVVSLEGKAVKFLEYLHPHNIESTTDFLSSFASNSDESLNIFIQSIVVLISSPSPVITTAAMKFVRTLFEWCSTKTRLALGKADLIPRLINTLNLPSLSLAESVDIHANLMTTITWSLWLSTPGALSQLEVKDGDEQADVRETVLQQALVPSEKYLCHLCANRFSIIVGDQSYEYMRLLSSILEITPYHQPIMDFVLLMPVFLAVPSCLAFFEHDASIDSFLYLMIASQDKWNRKREAVQQTVKTVHRILRLEGIEDVMEAKLQNDKDTTCGRSIVDESTQLNDLLGMNIPRRG</sequence>
<keyword evidence="2" id="KW-1185">Reference proteome</keyword>
<evidence type="ECO:0000313" key="2">
    <source>
        <dbReference type="Proteomes" id="UP001281761"/>
    </source>
</evidence>
<accession>A0ABQ9X9H4</accession>